<dbReference type="EMBL" id="CP002395">
    <property type="protein sequence ID" value="ADU13803.1"/>
    <property type="molecule type" value="Genomic_DNA"/>
</dbReference>
<dbReference type="InterPro" id="IPR009081">
    <property type="entry name" value="PP-bd_ACP"/>
</dbReference>
<dbReference type="AlphaFoldDB" id="E8RLY4"/>
<dbReference type="STRING" id="573065.Astex_2144"/>
<dbReference type="Proteomes" id="UP000001492">
    <property type="component" value="Chromosome 1"/>
</dbReference>
<dbReference type="Pfam" id="PF00550">
    <property type="entry name" value="PP-binding"/>
    <property type="match status" value="1"/>
</dbReference>
<dbReference type="RefSeq" id="WP_013479631.1">
    <property type="nucleotide sequence ID" value="NC_014816.1"/>
</dbReference>
<protein>
    <submittedName>
        <fullName evidence="2">Phosphopantetheine-binding protein</fullName>
    </submittedName>
</protein>
<evidence type="ECO:0000313" key="2">
    <source>
        <dbReference type="EMBL" id="ADU13803.1"/>
    </source>
</evidence>
<dbReference type="HOGENOM" id="CLU_194278_0_0_5"/>
<dbReference type="SUPFAM" id="SSF47336">
    <property type="entry name" value="ACP-like"/>
    <property type="match status" value="1"/>
</dbReference>
<accession>E8RLY4</accession>
<evidence type="ECO:0000313" key="3">
    <source>
        <dbReference type="Proteomes" id="UP000001492"/>
    </source>
</evidence>
<dbReference type="Gene3D" id="1.10.1200.10">
    <property type="entry name" value="ACP-like"/>
    <property type="match status" value="1"/>
</dbReference>
<dbReference type="PROSITE" id="PS50075">
    <property type="entry name" value="CARRIER"/>
    <property type="match status" value="1"/>
</dbReference>
<sequence length="79" mass="8469">MSFDLVREELIQILSEKGAAVSPIEADTPLLNGPLDIDSLDLATLVVALEEKTGLQPFREGFVLFHTAGELAALFTKAA</sequence>
<keyword evidence="3" id="KW-1185">Reference proteome</keyword>
<dbReference type="InterPro" id="IPR036736">
    <property type="entry name" value="ACP-like_sf"/>
</dbReference>
<proteinExistence type="predicted"/>
<reference evidence="3" key="1">
    <citation type="submission" date="2010-12" db="EMBL/GenBank/DDBJ databases">
        <title>Complete sequence of chromosome 1 of Asticcacaulis excentricus CB 48.</title>
        <authorList>
            <consortium name="US DOE Joint Genome Institute"/>
            <person name="Lucas S."/>
            <person name="Copeland A."/>
            <person name="Lapidus A."/>
            <person name="Cheng J.-F."/>
            <person name="Bruce D."/>
            <person name="Goodwin L."/>
            <person name="Pitluck S."/>
            <person name="Teshima H."/>
            <person name="Davenport K."/>
            <person name="Detter J.C."/>
            <person name="Han C."/>
            <person name="Tapia R."/>
            <person name="Land M."/>
            <person name="Hauser L."/>
            <person name="Jeffries C."/>
            <person name="Kyrpides N."/>
            <person name="Ivanova N."/>
            <person name="Ovchinnikova G."/>
            <person name="Brun Y.V."/>
            <person name="Woyke T."/>
        </authorList>
    </citation>
    <scope>NUCLEOTIDE SEQUENCE [LARGE SCALE GENOMIC DNA]</scope>
    <source>
        <strain evidence="3">ATCC 15261 / DSM 4724 / KCTC 12464 / NCIMB 9791 / VKM B-1370 / CB 48</strain>
    </source>
</reference>
<gene>
    <name evidence="2" type="ordered locus">Astex_2144</name>
</gene>
<feature type="domain" description="Carrier" evidence="1">
    <location>
        <begin position="1"/>
        <end position="79"/>
    </location>
</feature>
<dbReference type="OrthoDB" id="7889120at2"/>
<evidence type="ECO:0000259" key="1">
    <source>
        <dbReference type="PROSITE" id="PS50075"/>
    </source>
</evidence>
<organism evidence="2 3">
    <name type="scientific">Asticcacaulis excentricus (strain ATCC 15261 / DSM 4724 / KCTC 12464 / NCIMB 9791 / VKM B-1370 / CB 48)</name>
    <dbReference type="NCBI Taxonomy" id="573065"/>
    <lineage>
        <taxon>Bacteria</taxon>
        <taxon>Pseudomonadati</taxon>
        <taxon>Pseudomonadota</taxon>
        <taxon>Alphaproteobacteria</taxon>
        <taxon>Caulobacterales</taxon>
        <taxon>Caulobacteraceae</taxon>
        <taxon>Asticcacaulis</taxon>
    </lineage>
</organism>
<dbReference type="eggNOG" id="COG0236">
    <property type="taxonomic scope" value="Bacteria"/>
</dbReference>
<name>E8RLY4_ASTEC</name>
<dbReference type="KEGG" id="aex:Astex_2144"/>